<evidence type="ECO:0000313" key="1">
    <source>
        <dbReference type="EMBL" id="WNF24567.1"/>
    </source>
</evidence>
<sequence length="47" mass="5854">MINNYEYRIFYEELKRLYKEYQRCEDATIKKFISMDIKLLENALEAI</sequence>
<proteinExistence type="predicted"/>
<protein>
    <recommendedName>
        <fullName evidence="3">Sporulation histidine kinase inhibitor Sda</fullName>
    </recommendedName>
</protein>
<accession>A0ABY9VKT4</accession>
<dbReference type="Proteomes" id="UP001303324">
    <property type="component" value="Chromosome"/>
</dbReference>
<organism evidence="1 2">
    <name type="scientific">Mesobacillus jeotgali</name>
    <dbReference type="NCBI Taxonomy" id="129985"/>
    <lineage>
        <taxon>Bacteria</taxon>
        <taxon>Bacillati</taxon>
        <taxon>Bacillota</taxon>
        <taxon>Bacilli</taxon>
        <taxon>Bacillales</taxon>
        <taxon>Bacillaceae</taxon>
        <taxon>Mesobacillus</taxon>
    </lineage>
</organism>
<keyword evidence="2" id="KW-1185">Reference proteome</keyword>
<dbReference type="RefSeq" id="WP_311075455.1">
    <property type="nucleotide sequence ID" value="NZ_CP134494.1"/>
</dbReference>
<name>A0ABY9VKT4_9BACI</name>
<gene>
    <name evidence="1" type="ORF">RH061_08790</name>
</gene>
<evidence type="ECO:0008006" key="3">
    <source>
        <dbReference type="Google" id="ProtNLM"/>
    </source>
</evidence>
<dbReference type="EMBL" id="CP134494">
    <property type="protein sequence ID" value="WNF24567.1"/>
    <property type="molecule type" value="Genomic_DNA"/>
</dbReference>
<reference evidence="1 2" key="1">
    <citation type="submission" date="2023-09" db="EMBL/GenBank/DDBJ databases">
        <title>Microbial mechanism of fulvic acid promoting antimony reduction mineralization in rice fields.</title>
        <authorList>
            <person name="Chen G."/>
            <person name="Lan J."/>
        </authorList>
    </citation>
    <scope>NUCLEOTIDE SEQUENCE [LARGE SCALE GENOMIC DNA]</scope>
    <source>
        <strain evidence="1 2">PS1</strain>
    </source>
</reference>
<evidence type="ECO:0000313" key="2">
    <source>
        <dbReference type="Proteomes" id="UP001303324"/>
    </source>
</evidence>